<dbReference type="Proteomes" id="UP000314294">
    <property type="component" value="Unassembled WGS sequence"/>
</dbReference>
<keyword evidence="3" id="KW-1185">Reference proteome</keyword>
<evidence type="ECO:0000313" key="3">
    <source>
        <dbReference type="Proteomes" id="UP000314294"/>
    </source>
</evidence>
<name>A0A4Z2EDL1_9TELE</name>
<sequence length="90" mass="10170">MPFGKLGTVREDEGQSRSVTLHRTPRLGGFALRNLNVKKHLHLRRKLWLPFLGDIVTSACSVTPPPAARSQNLRIPRFLQRITSRKSADV</sequence>
<proteinExistence type="predicted"/>
<reference evidence="2 3" key="1">
    <citation type="submission" date="2019-03" db="EMBL/GenBank/DDBJ databases">
        <title>First draft genome of Liparis tanakae, snailfish: a comprehensive survey of snailfish specific genes.</title>
        <authorList>
            <person name="Kim W."/>
            <person name="Song I."/>
            <person name="Jeong J.-H."/>
            <person name="Kim D."/>
            <person name="Kim S."/>
            <person name="Ryu S."/>
            <person name="Song J.Y."/>
            <person name="Lee S.K."/>
        </authorList>
    </citation>
    <scope>NUCLEOTIDE SEQUENCE [LARGE SCALE GENOMIC DNA]</scope>
    <source>
        <tissue evidence="2">Muscle</tissue>
    </source>
</reference>
<evidence type="ECO:0000313" key="2">
    <source>
        <dbReference type="EMBL" id="TNN26828.1"/>
    </source>
</evidence>
<evidence type="ECO:0000256" key="1">
    <source>
        <dbReference type="SAM" id="MobiDB-lite"/>
    </source>
</evidence>
<dbReference type="AlphaFoldDB" id="A0A4Z2EDL1"/>
<protein>
    <submittedName>
        <fullName evidence="2">Uncharacterized protein</fullName>
    </submittedName>
</protein>
<dbReference type="EMBL" id="SRLO01009407">
    <property type="protein sequence ID" value="TNN26828.1"/>
    <property type="molecule type" value="Genomic_DNA"/>
</dbReference>
<gene>
    <name evidence="2" type="ORF">EYF80_063034</name>
</gene>
<feature type="region of interest" description="Disordered" evidence="1">
    <location>
        <begin position="1"/>
        <end position="20"/>
    </location>
</feature>
<organism evidence="2 3">
    <name type="scientific">Liparis tanakae</name>
    <name type="common">Tanaka's snailfish</name>
    <dbReference type="NCBI Taxonomy" id="230148"/>
    <lineage>
        <taxon>Eukaryota</taxon>
        <taxon>Metazoa</taxon>
        <taxon>Chordata</taxon>
        <taxon>Craniata</taxon>
        <taxon>Vertebrata</taxon>
        <taxon>Euteleostomi</taxon>
        <taxon>Actinopterygii</taxon>
        <taxon>Neopterygii</taxon>
        <taxon>Teleostei</taxon>
        <taxon>Neoteleostei</taxon>
        <taxon>Acanthomorphata</taxon>
        <taxon>Eupercaria</taxon>
        <taxon>Perciformes</taxon>
        <taxon>Cottioidei</taxon>
        <taxon>Cottales</taxon>
        <taxon>Liparidae</taxon>
        <taxon>Liparis</taxon>
    </lineage>
</organism>
<comment type="caution">
    <text evidence="2">The sequence shown here is derived from an EMBL/GenBank/DDBJ whole genome shotgun (WGS) entry which is preliminary data.</text>
</comment>
<accession>A0A4Z2EDL1</accession>